<dbReference type="InterPro" id="IPR005584">
    <property type="entry name" value="DNA_gyrase_inhibitor_YacG"/>
</dbReference>
<dbReference type="InterPro" id="IPR013088">
    <property type="entry name" value="Znf_NHR/GATA"/>
</dbReference>
<organism evidence="3 4">
    <name type="scientific">Granulicella sibirica</name>
    <dbReference type="NCBI Taxonomy" id="2479048"/>
    <lineage>
        <taxon>Bacteria</taxon>
        <taxon>Pseudomonadati</taxon>
        <taxon>Acidobacteriota</taxon>
        <taxon>Terriglobia</taxon>
        <taxon>Terriglobales</taxon>
        <taxon>Acidobacteriaceae</taxon>
        <taxon>Granulicella</taxon>
    </lineage>
</organism>
<evidence type="ECO:0000256" key="2">
    <source>
        <dbReference type="ARBA" id="ARBA00022833"/>
    </source>
</evidence>
<sequence length="73" mass="8123">MASVPKALFCPTCRKVVLATDGDFPFCSDRCRILDLGKWASGDYKISSPILDPEVLEGLGENMPHRRHSDDED</sequence>
<protein>
    <recommendedName>
        <fullName evidence="5">DNA gyrase inhibitor YacG</fullName>
    </recommendedName>
</protein>
<dbReference type="PANTHER" id="PTHR36150:SF1">
    <property type="entry name" value="DNA GYRASE INHIBITOR YACG"/>
    <property type="match status" value="1"/>
</dbReference>
<keyword evidence="1" id="KW-0479">Metal-binding</keyword>
<reference evidence="4" key="2">
    <citation type="submission" date="2019-02" db="EMBL/GenBank/DDBJ databases">
        <title>Granulicella sibirica sp. nov., a psychrotolerant acidobacterium isolated from an organic soil layer in forested tundra, West Siberia.</title>
        <authorList>
            <person name="Oshkin I.Y."/>
            <person name="Kulichevskaya I.S."/>
            <person name="Rijpstra W.I.C."/>
            <person name="Sinninghe Damste J.S."/>
            <person name="Rakitin A.L."/>
            <person name="Ravin N.V."/>
            <person name="Dedysh S.N."/>
        </authorList>
    </citation>
    <scope>NUCLEOTIDE SEQUENCE [LARGE SCALE GENOMIC DNA]</scope>
    <source>
        <strain evidence="4">AF10</strain>
    </source>
</reference>
<dbReference type="SUPFAM" id="SSF57716">
    <property type="entry name" value="Glucocorticoid receptor-like (DNA-binding domain)"/>
    <property type="match status" value="1"/>
</dbReference>
<evidence type="ECO:0000313" key="4">
    <source>
        <dbReference type="Proteomes" id="UP000289437"/>
    </source>
</evidence>
<dbReference type="GO" id="GO:0006355">
    <property type="term" value="P:regulation of DNA-templated transcription"/>
    <property type="evidence" value="ECO:0007669"/>
    <property type="project" value="InterPro"/>
</dbReference>
<gene>
    <name evidence="3" type="ORF">GRAN_4301</name>
</gene>
<evidence type="ECO:0000256" key="1">
    <source>
        <dbReference type="ARBA" id="ARBA00022723"/>
    </source>
</evidence>
<dbReference type="PANTHER" id="PTHR36150">
    <property type="entry name" value="DNA GYRASE INHIBITOR YACG"/>
    <property type="match status" value="1"/>
</dbReference>
<dbReference type="RefSeq" id="WP_128914854.1">
    <property type="nucleotide sequence ID" value="NZ_RDSM01000003.1"/>
</dbReference>
<dbReference type="OrthoDB" id="9809663at2"/>
<comment type="caution">
    <text evidence="3">The sequence shown here is derived from an EMBL/GenBank/DDBJ whole genome shotgun (WGS) entry which is preliminary data.</text>
</comment>
<keyword evidence="4" id="KW-1185">Reference proteome</keyword>
<dbReference type="Proteomes" id="UP000289437">
    <property type="component" value="Unassembled WGS sequence"/>
</dbReference>
<dbReference type="EMBL" id="RDSM01000003">
    <property type="protein sequence ID" value="RXH55197.1"/>
    <property type="molecule type" value="Genomic_DNA"/>
</dbReference>
<reference evidence="3 4" key="1">
    <citation type="submission" date="2018-11" db="EMBL/GenBank/DDBJ databases">
        <authorList>
            <person name="Mardanov A.V."/>
            <person name="Ravin N.V."/>
            <person name="Dedysh S.N."/>
        </authorList>
    </citation>
    <scope>NUCLEOTIDE SEQUENCE [LARGE SCALE GENOMIC DNA]</scope>
    <source>
        <strain evidence="3 4">AF10</strain>
    </source>
</reference>
<proteinExistence type="inferred from homology"/>
<accession>A0A4Q0SWN1</accession>
<dbReference type="GO" id="GO:0008270">
    <property type="term" value="F:zinc ion binding"/>
    <property type="evidence" value="ECO:0007669"/>
    <property type="project" value="InterPro"/>
</dbReference>
<dbReference type="Gene3D" id="3.30.50.10">
    <property type="entry name" value="Erythroid Transcription Factor GATA-1, subunit A"/>
    <property type="match status" value="1"/>
</dbReference>
<evidence type="ECO:0000313" key="3">
    <source>
        <dbReference type="EMBL" id="RXH55197.1"/>
    </source>
</evidence>
<dbReference type="Pfam" id="PF03884">
    <property type="entry name" value="YacG"/>
    <property type="match status" value="1"/>
</dbReference>
<keyword evidence="2" id="KW-0862">Zinc</keyword>
<name>A0A4Q0SWN1_9BACT</name>
<dbReference type="HAMAP" id="MF_00649">
    <property type="entry name" value="DNA_gyrase_inhibitor_YacG"/>
    <property type="match status" value="1"/>
</dbReference>
<evidence type="ECO:0008006" key="5">
    <source>
        <dbReference type="Google" id="ProtNLM"/>
    </source>
</evidence>
<dbReference type="AlphaFoldDB" id="A0A4Q0SWN1"/>